<dbReference type="Pfam" id="PF12392">
    <property type="entry name" value="DUF3656"/>
    <property type="match status" value="1"/>
</dbReference>
<gene>
    <name evidence="2" type="ORF">EVA_10068</name>
</gene>
<evidence type="ECO:0000259" key="1">
    <source>
        <dbReference type="Pfam" id="PF12392"/>
    </source>
</evidence>
<sequence>MGSVNHIEIELCENPFIPNKVVNELRRMALEQLDLKRAQKEELVELDYDFKLDPVINPQALWKLQKKNNF</sequence>
<comment type="caution">
    <text evidence="2">The sequence shown here is derived from an EMBL/GenBank/DDBJ whole genome shotgun (WGS) entry which is preliminary data.</text>
</comment>
<evidence type="ECO:0000313" key="2">
    <source>
        <dbReference type="EMBL" id="EJX01826.1"/>
    </source>
</evidence>
<feature type="domain" description="Peptidase U32 collagenase" evidence="1">
    <location>
        <begin position="4"/>
        <end position="37"/>
    </location>
</feature>
<dbReference type="EMBL" id="AMCI01002800">
    <property type="protein sequence ID" value="EJX01826.1"/>
    <property type="molecule type" value="Genomic_DNA"/>
</dbReference>
<reference evidence="2" key="1">
    <citation type="journal article" date="2012" name="PLoS ONE">
        <title>Gene sets for utilization of primary and secondary nutrition supplies in the distal gut of endangered iberian lynx.</title>
        <authorList>
            <person name="Alcaide M."/>
            <person name="Messina E."/>
            <person name="Richter M."/>
            <person name="Bargiela R."/>
            <person name="Peplies J."/>
            <person name="Huws S.A."/>
            <person name="Newbold C.J."/>
            <person name="Golyshin P.N."/>
            <person name="Simon M.A."/>
            <person name="Lopez G."/>
            <person name="Yakimov M.M."/>
            <person name="Ferrer M."/>
        </authorList>
    </citation>
    <scope>NUCLEOTIDE SEQUENCE</scope>
</reference>
<proteinExistence type="predicted"/>
<name>J9CNX7_9ZZZZ</name>
<dbReference type="InterPro" id="IPR020988">
    <property type="entry name" value="Pept_U32_collagenase"/>
</dbReference>
<organism evidence="2">
    <name type="scientific">gut metagenome</name>
    <dbReference type="NCBI Taxonomy" id="749906"/>
    <lineage>
        <taxon>unclassified sequences</taxon>
        <taxon>metagenomes</taxon>
        <taxon>organismal metagenomes</taxon>
    </lineage>
</organism>
<accession>J9CNX7</accession>
<dbReference type="AlphaFoldDB" id="J9CNX7"/>
<protein>
    <recommendedName>
        <fullName evidence="1">Peptidase U32 collagenase domain-containing protein</fullName>
    </recommendedName>
</protein>